<dbReference type="EMBL" id="APCN01000174">
    <property type="status" value="NOT_ANNOTATED_CDS"/>
    <property type="molecule type" value="Genomic_DNA"/>
</dbReference>
<dbReference type="AlphaFoldDB" id="A0A182I2N7"/>
<evidence type="ECO:0000313" key="3">
    <source>
        <dbReference type="Proteomes" id="UP000075840"/>
    </source>
</evidence>
<name>A0A182I2N7_ANOAR</name>
<dbReference type="VEuPathDB" id="VectorBase:AARA007834"/>
<proteinExistence type="predicted"/>
<feature type="compositionally biased region" description="Low complexity" evidence="1">
    <location>
        <begin position="134"/>
        <end position="148"/>
    </location>
</feature>
<keyword evidence="3" id="KW-1185">Reference proteome</keyword>
<dbReference type="Proteomes" id="UP000075840">
    <property type="component" value="Unassembled WGS sequence"/>
</dbReference>
<dbReference type="EnsemblMetazoa" id="AARA007834-RA">
    <property type="protein sequence ID" value="AARA007834-PA"/>
    <property type="gene ID" value="AARA007834"/>
</dbReference>
<protein>
    <submittedName>
        <fullName evidence="2">Uncharacterized protein</fullName>
    </submittedName>
</protein>
<sequence length="219" mass="24674">MGSKLSPLQDVTPSDLASSSLESFASTTECTPEPHAERPQTALQHLDHTIGIIWHCFDAFRQQFFTASPDSIEWAVDFLESSTTGSATDELHFVVAYLRCVQALVQLVFGKHRTPKAAPNPIEASLRESVSMHGSSMEMKQQKQQSEGTQDPLPQDLIDELLRLYALLARYKEDVQQHRQDTIELNQLQEIEQLLQVLNDSFNTTDSAEEEWLSCVKNV</sequence>
<evidence type="ECO:0000313" key="2">
    <source>
        <dbReference type="EnsemblMetazoa" id="AARA007834-PA"/>
    </source>
</evidence>
<organism evidence="2 3">
    <name type="scientific">Anopheles arabiensis</name>
    <name type="common">Mosquito</name>
    <dbReference type="NCBI Taxonomy" id="7173"/>
    <lineage>
        <taxon>Eukaryota</taxon>
        <taxon>Metazoa</taxon>
        <taxon>Ecdysozoa</taxon>
        <taxon>Arthropoda</taxon>
        <taxon>Hexapoda</taxon>
        <taxon>Insecta</taxon>
        <taxon>Pterygota</taxon>
        <taxon>Neoptera</taxon>
        <taxon>Endopterygota</taxon>
        <taxon>Diptera</taxon>
        <taxon>Nematocera</taxon>
        <taxon>Culicoidea</taxon>
        <taxon>Culicidae</taxon>
        <taxon>Anophelinae</taxon>
        <taxon>Anopheles</taxon>
    </lineage>
</organism>
<accession>A0A182I2N7</accession>
<feature type="region of interest" description="Disordered" evidence="1">
    <location>
        <begin position="129"/>
        <end position="152"/>
    </location>
</feature>
<reference evidence="2" key="1">
    <citation type="submission" date="2022-08" db="UniProtKB">
        <authorList>
            <consortium name="EnsemblMetazoa"/>
        </authorList>
    </citation>
    <scope>IDENTIFICATION</scope>
    <source>
        <strain evidence="2">Dongola</strain>
    </source>
</reference>
<evidence type="ECO:0000256" key="1">
    <source>
        <dbReference type="SAM" id="MobiDB-lite"/>
    </source>
</evidence>